<dbReference type="EC" id="3.2.1.52" evidence="3"/>
<keyword evidence="10" id="KW-1185">Reference proteome</keyword>
<feature type="chain" id="PRO_5038501664" description="beta-N-acetylhexosaminidase" evidence="7">
    <location>
        <begin position="23"/>
        <end position="400"/>
    </location>
</feature>
<organism evidence="9 10">
    <name type="scientific">Corynebacterium cystitidis DSM 20524</name>
    <dbReference type="NCBI Taxonomy" id="1121357"/>
    <lineage>
        <taxon>Bacteria</taxon>
        <taxon>Bacillati</taxon>
        <taxon>Actinomycetota</taxon>
        <taxon>Actinomycetes</taxon>
        <taxon>Mycobacteriales</taxon>
        <taxon>Corynebacteriaceae</taxon>
        <taxon>Corynebacterium</taxon>
    </lineage>
</organism>
<evidence type="ECO:0000313" key="10">
    <source>
        <dbReference type="Proteomes" id="UP000198929"/>
    </source>
</evidence>
<dbReference type="PANTHER" id="PTHR30480">
    <property type="entry name" value="BETA-HEXOSAMINIDASE-RELATED"/>
    <property type="match status" value="1"/>
</dbReference>
<sequence length="400" mass="41516">MQKRSKVALGATAWLLAGLASCSSDTPPPVESTSSSAPVASSSAHVTTPSATPTPSPTQPPPPDPREQVPQDLHAKAASLMVVGITDFDSALHALNLGVGGLIIPSWADPAIFTQQGRDIHALREIVGRPFTVAIDFEGGRVQRHTSVFGEFPAPRAMAQQTPAEVRAMAFDIGTRLRSHGVTVDYAPLLDVDIAGLDVVGDRSFSHDPQIAADYGIAFAHGLIDAGVTPTFKHFPGHGQASADTHLDSAVTPHLDELKQVDLKPYTQAIPAAPQASVMVGHMIVPGLGDGRHTPSTINPAAYELLRTGNYPGGVPFTGVAVTDDLSGMQAIASRMGTAEAVVAAIGAGADQALWSSGAKIEESIGAVVHAVETGAIPMSRIDEAAVRVQQQYIDTGLVG</sequence>
<evidence type="ECO:0000256" key="1">
    <source>
        <dbReference type="ARBA" id="ARBA00001231"/>
    </source>
</evidence>
<dbReference type="InterPro" id="IPR036962">
    <property type="entry name" value="Glyco_hydro_3_N_sf"/>
</dbReference>
<keyword evidence="7" id="KW-0732">Signal</keyword>
<feature type="compositionally biased region" description="Low complexity" evidence="6">
    <location>
        <begin position="22"/>
        <end position="51"/>
    </location>
</feature>
<dbReference type="Pfam" id="PF00933">
    <property type="entry name" value="Glyco_hydro_3"/>
    <property type="match status" value="1"/>
</dbReference>
<reference evidence="10" key="1">
    <citation type="submission" date="2016-10" db="EMBL/GenBank/DDBJ databases">
        <authorList>
            <person name="Varghese N."/>
            <person name="Submissions S."/>
        </authorList>
    </citation>
    <scope>NUCLEOTIDE SEQUENCE [LARGE SCALE GENOMIC DNA]</scope>
    <source>
        <strain evidence="10">DSM 20524</strain>
    </source>
</reference>
<dbReference type="STRING" id="1121357.SAMN05661109_01356"/>
<dbReference type="InterPro" id="IPR017853">
    <property type="entry name" value="GH"/>
</dbReference>
<dbReference type="AlphaFoldDB" id="A0A1H9T848"/>
<dbReference type="InterPro" id="IPR050226">
    <property type="entry name" value="NagZ_Beta-hexosaminidase"/>
</dbReference>
<feature type="region of interest" description="Disordered" evidence="6">
    <location>
        <begin position="22"/>
        <end position="69"/>
    </location>
</feature>
<feature type="compositionally biased region" description="Pro residues" evidence="6">
    <location>
        <begin position="52"/>
        <end position="63"/>
    </location>
</feature>
<evidence type="ECO:0000256" key="3">
    <source>
        <dbReference type="ARBA" id="ARBA00012663"/>
    </source>
</evidence>
<proteinExistence type="inferred from homology"/>
<evidence type="ECO:0000256" key="7">
    <source>
        <dbReference type="SAM" id="SignalP"/>
    </source>
</evidence>
<evidence type="ECO:0000256" key="2">
    <source>
        <dbReference type="ARBA" id="ARBA00005336"/>
    </source>
</evidence>
<dbReference type="Proteomes" id="UP000198929">
    <property type="component" value="Unassembled WGS sequence"/>
</dbReference>
<dbReference type="GO" id="GO:0004563">
    <property type="term" value="F:beta-N-acetylhexosaminidase activity"/>
    <property type="evidence" value="ECO:0007669"/>
    <property type="project" value="UniProtKB-EC"/>
</dbReference>
<feature type="domain" description="Glycoside hydrolase family 3 N-terminal" evidence="8">
    <location>
        <begin position="96"/>
        <end position="391"/>
    </location>
</feature>
<evidence type="ECO:0000259" key="8">
    <source>
        <dbReference type="Pfam" id="PF00933"/>
    </source>
</evidence>
<dbReference type="PROSITE" id="PS51257">
    <property type="entry name" value="PROKAR_LIPOPROTEIN"/>
    <property type="match status" value="1"/>
</dbReference>
<accession>A0A1H9T848</accession>
<protein>
    <recommendedName>
        <fullName evidence="3">beta-N-acetylhexosaminidase</fullName>
        <ecNumber evidence="3">3.2.1.52</ecNumber>
    </recommendedName>
</protein>
<feature type="signal peptide" evidence="7">
    <location>
        <begin position="1"/>
        <end position="22"/>
    </location>
</feature>
<evidence type="ECO:0000256" key="5">
    <source>
        <dbReference type="ARBA" id="ARBA00023295"/>
    </source>
</evidence>
<comment type="similarity">
    <text evidence="2">Belongs to the glycosyl hydrolase 3 family.</text>
</comment>
<evidence type="ECO:0000313" key="9">
    <source>
        <dbReference type="EMBL" id="SER93415.1"/>
    </source>
</evidence>
<dbReference type="GO" id="GO:0005975">
    <property type="term" value="P:carbohydrate metabolic process"/>
    <property type="evidence" value="ECO:0007669"/>
    <property type="project" value="InterPro"/>
</dbReference>
<dbReference type="RefSeq" id="WP_231910107.1">
    <property type="nucleotide sequence ID" value="NZ_CP047199.1"/>
</dbReference>
<dbReference type="PANTHER" id="PTHR30480:SF13">
    <property type="entry name" value="BETA-HEXOSAMINIDASE"/>
    <property type="match status" value="1"/>
</dbReference>
<dbReference type="EMBL" id="FOGQ01000005">
    <property type="protein sequence ID" value="SER93415.1"/>
    <property type="molecule type" value="Genomic_DNA"/>
</dbReference>
<keyword evidence="5" id="KW-0326">Glycosidase</keyword>
<comment type="catalytic activity">
    <reaction evidence="1">
        <text>Hydrolysis of terminal non-reducing N-acetyl-D-hexosamine residues in N-acetyl-beta-D-hexosaminides.</text>
        <dbReference type="EC" id="3.2.1.52"/>
    </reaction>
</comment>
<evidence type="ECO:0000256" key="4">
    <source>
        <dbReference type="ARBA" id="ARBA00022801"/>
    </source>
</evidence>
<dbReference type="SUPFAM" id="SSF51445">
    <property type="entry name" value="(Trans)glycosidases"/>
    <property type="match status" value="1"/>
</dbReference>
<dbReference type="InterPro" id="IPR001764">
    <property type="entry name" value="Glyco_hydro_3_N"/>
</dbReference>
<dbReference type="Gene3D" id="3.20.20.300">
    <property type="entry name" value="Glycoside hydrolase, family 3, N-terminal domain"/>
    <property type="match status" value="1"/>
</dbReference>
<evidence type="ECO:0000256" key="6">
    <source>
        <dbReference type="SAM" id="MobiDB-lite"/>
    </source>
</evidence>
<gene>
    <name evidence="9" type="ORF">SAMN05661109_01356</name>
</gene>
<dbReference type="GO" id="GO:0009254">
    <property type="term" value="P:peptidoglycan turnover"/>
    <property type="evidence" value="ECO:0007669"/>
    <property type="project" value="TreeGrafter"/>
</dbReference>
<name>A0A1H9T848_9CORY</name>
<keyword evidence="4" id="KW-0378">Hydrolase</keyword>